<sequence length="252" mass="28667">MDFKDIPVPKNYKSPLQRRDERPNDANYRVLATSDDKTTLLTICIMTTLGDLRLLLVRVAFKEFVAEKPTTTENVQIFARFIWSSAHTVKDGRRLLRLHLTDFFADESSETLLQRYKDNYEHNQYGVDQDLITATIFDAEKNTEGLPAAGQKVRFTRFWSPKLYRETCCHFTTKIENLVFHGNDTNASSTTNDHTDLPGQSEIDSDVVKVETTPSSPVAPRKKNLKRDTAAITKSDCMNGTPDVHNKKPKPA</sequence>
<protein>
    <submittedName>
        <fullName evidence="2">Uncharacterized protein</fullName>
    </submittedName>
</protein>
<evidence type="ECO:0000313" key="3">
    <source>
        <dbReference type="Proteomes" id="UP000704712"/>
    </source>
</evidence>
<accession>A0A8S9UI01</accession>
<name>A0A8S9UI01_PHYIN</name>
<feature type="region of interest" description="Disordered" evidence="1">
    <location>
        <begin position="188"/>
        <end position="252"/>
    </location>
</feature>
<reference evidence="2" key="1">
    <citation type="submission" date="2020-03" db="EMBL/GenBank/DDBJ databases">
        <title>Hybrid Assembly of Korean Phytophthora infestans isolates.</title>
        <authorList>
            <person name="Prokchorchik M."/>
            <person name="Lee Y."/>
            <person name="Seo J."/>
            <person name="Cho J.-H."/>
            <person name="Park Y.-E."/>
            <person name="Jang D.-C."/>
            <person name="Im J.-S."/>
            <person name="Choi J.-G."/>
            <person name="Park H.-J."/>
            <person name="Lee G.-B."/>
            <person name="Lee Y.-G."/>
            <person name="Hong S.-Y."/>
            <person name="Cho K."/>
            <person name="Sohn K.H."/>
        </authorList>
    </citation>
    <scope>NUCLEOTIDE SEQUENCE</scope>
    <source>
        <strain evidence="2">KR_2_A2</strain>
    </source>
</reference>
<organism evidence="2 3">
    <name type="scientific">Phytophthora infestans</name>
    <name type="common">Potato late blight agent</name>
    <name type="synonym">Botrytis infestans</name>
    <dbReference type="NCBI Taxonomy" id="4787"/>
    <lineage>
        <taxon>Eukaryota</taxon>
        <taxon>Sar</taxon>
        <taxon>Stramenopiles</taxon>
        <taxon>Oomycota</taxon>
        <taxon>Peronosporomycetes</taxon>
        <taxon>Peronosporales</taxon>
        <taxon>Peronosporaceae</taxon>
        <taxon>Phytophthora</taxon>
    </lineage>
</organism>
<evidence type="ECO:0000256" key="1">
    <source>
        <dbReference type="SAM" id="MobiDB-lite"/>
    </source>
</evidence>
<dbReference type="Proteomes" id="UP000704712">
    <property type="component" value="Unassembled WGS sequence"/>
</dbReference>
<evidence type="ECO:0000313" key="2">
    <source>
        <dbReference type="EMBL" id="KAF4138564.1"/>
    </source>
</evidence>
<feature type="region of interest" description="Disordered" evidence="1">
    <location>
        <begin position="1"/>
        <end position="25"/>
    </location>
</feature>
<dbReference type="AlphaFoldDB" id="A0A8S9UI01"/>
<comment type="caution">
    <text evidence="2">The sequence shown here is derived from an EMBL/GenBank/DDBJ whole genome shotgun (WGS) entry which is preliminary data.</text>
</comment>
<proteinExistence type="predicted"/>
<dbReference type="EMBL" id="JAACNO010001667">
    <property type="protein sequence ID" value="KAF4138564.1"/>
    <property type="molecule type" value="Genomic_DNA"/>
</dbReference>
<gene>
    <name evidence="2" type="ORF">GN958_ATG12306</name>
</gene>